<sequence length="104" mass="11834">MEEGKRTKNPSRVVVHRFSFPFAPRDGQVEEPHSAQPVLQGSQEWHQETKEAPPHFHQRDGSQVSEEPEVFLASRLNVPGAWQMPQTVHPSFGERYFSRATKGG</sequence>
<name>A0ACB9MKJ1_BAUVA</name>
<evidence type="ECO:0000313" key="1">
    <source>
        <dbReference type="EMBL" id="KAI4324161.1"/>
    </source>
</evidence>
<keyword evidence="2" id="KW-1185">Reference proteome</keyword>
<organism evidence="1 2">
    <name type="scientific">Bauhinia variegata</name>
    <name type="common">Purple orchid tree</name>
    <name type="synonym">Phanera variegata</name>
    <dbReference type="NCBI Taxonomy" id="167791"/>
    <lineage>
        <taxon>Eukaryota</taxon>
        <taxon>Viridiplantae</taxon>
        <taxon>Streptophyta</taxon>
        <taxon>Embryophyta</taxon>
        <taxon>Tracheophyta</taxon>
        <taxon>Spermatophyta</taxon>
        <taxon>Magnoliopsida</taxon>
        <taxon>eudicotyledons</taxon>
        <taxon>Gunneridae</taxon>
        <taxon>Pentapetalae</taxon>
        <taxon>rosids</taxon>
        <taxon>fabids</taxon>
        <taxon>Fabales</taxon>
        <taxon>Fabaceae</taxon>
        <taxon>Cercidoideae</taxon>
        <taxon>Cercideae</taxon>
        <taxon>Bauhiniinae</taxon>
        <taxon>Bauhinia</taxon>
    </lineage>
</organism>
<dbReference type="EMBL" id="CM039434">
    <property type="protein sequence ID" value="KAI4324161.1"/>
    <property type="molecule type" value="Genomic_DNA"/>
</dbReference>
<dbReference type="Proteomes" id="UP000828941">
    <property type="component" value="Chromosome 9"/>
</dbReference>
<protein>
    <submittedName>
        <fullName evidence="1">Uncharacterized protein</fullName>
    </submittedName>
</protein>
<gene>
    <name evidence="1" type="ORF">L6164_023721</name>
</gene>
<reference evidence="1 2" key="1">
    <citation type="journal article" date="2022" name="DNA Res.">
        <title>Chromosomal-level genome assembly of the orchid tree Bauhinia variegata (Leguminosae; Cercidoideae) supports the allotetraploid origin hypothesis of Bauhinia.</title>
        <authorList>
            <person name="Zhong Y."/>
            <person name="Chen Y."/>
            <person name="Zheng D."/>
            <person name="Pang J."/>
            <person name="Liu Y."/>
            <person name="Luo S."/>
            <person name="Meng S."/>
            <person name="Qian L."/>
            <person name="Wei D."/>
            <person name="Dai S."/>
            <person name="Zhou R."/>
        </authorList>
    </citation>
    <scope>NUCLEOTIDE SEQUENCE [LARGE SCALE GENOMIC DNA]</scope>
    <source>
        <strain evidence="1">BV-YZ2020</strain>
    </source>
</reference>
<comment type="caution">
    <text evidence="1">The sequence shown here is derived from an EMBL/GenBank/DDBJ whole genome shotgun (WGS) entry which is preliminary data.</text>
</comment>
<proteinExistence type="predicted"/>
<accession>A0ACB9MKJ1</accession>
<evidence type="ECO:0000313" key="2">
    <source>
        <dbReference type="Proteomes" id="UP000828941"/>
    </source>
</evidence>